<feature type="region of interest" description="Disordered" evidence="2">
    <location>
        <begin position="1"/>
        <end position="22"/>
    </location>
</feature>
<name>A0A080Z064_PHYNI</name>
<dbReference type="AlphaFoldDB" id="A0A080Z064"/>
<sequence length="118" mass="13629">MQFATGSSDGQHSAAEMKKEPMPVLTAEANRLKAVYMSPEQERISYLERKLIELMKALENEKSENERLTAALDERDDMLSESRTELIQAYETSMQIRADMLELLQYYTMTQKSETPED</sequence>
<comment type="caution">
    <text evidence="3">The sequence shown here is derived from an EMBL/GenBank/DDBJ whole genome shotgun (WGS) entry which is preliminary data.</text>
</comment>
<gene>
    <name evidence="3" type="ORF">F444_21727</name>
</gene>
<evidence type="ECO:0000256" key="1">
    <source>
        <dbReference type="SAM" id="Coils"/>
    </source>
</evidence>
<evidence type="ECO:0000256" key="2">
    <source>
        <dbReference type="SAM" id="MobiDB-lite"/>
    </source>
</evidence>
<feature type="coiled-coil region" evidence="1">
    <location>
        <begin position="44"/>
        <end position="78"/>
    </location>
</feature>
<proteinExistence type="predicted"/>
<dbReference type="OrthoDB" id="102268at2759"/>
<dbReference type="EMBL" id="ANJA01004015">
    <property type="protein sequence ID" value="ETO60025.1"/>
    <property type="molecule type" value="Genomic_DNA"/>
</dbReference>
<keyword evidence="1" id="KW-0175">Coiled coil</keyword>
<dbReference type="Proteomes" id="UP000028582">
    <property type="component" value="Unassembled WGS sequence"/>
</dbReference>
<reference evidence="3 4" key="1">
    <citation type="submission" date="2013-11" db="EMBL/GenBank/DDBJ databases">
        <title>The Genome Sequence of Phytophthora parasitica P1976.</title>
        <authorList>
            <consortium name="The Broad Institute Genomics Platform"/>
            <person name="Russ C."/>
            <person name="Tyler B."/>
            <person name="Panabieres F."/>
            <person name="Shan W."/>
            <person name="Tripathy S."/>
            <person name="Grunwald N."/>
            <person name="Machado M."/>
            <person name="Johnson C.S."/>
            <person name="Walker B."/>
            <person name="Young S."/>
            <person name="Zeng Q."/>
            <person name="Gargeya S."/>
            <person name="Fitzgerald M."/>
            <person name="Haas B."/>
            <person name="Abouelleil A."/>
            <person name="Allen A.W."/>
            <person name="Alvarado L."/>
            <person name="Arachchi H.M."/>
            <person name="Berlin A.M."/>
            <person name="Chapman S.B."/>
            <person name="Gainer-Dewar J."/>
            <person name="Goldberg J."/>
            <person name="Griggs A."/>
            <person name="Gujja S."/>
            <person name="Hansen M."/>
            <person name="Howarth C."/>
            <person name="Imamovic A."/>
            <person name="Ireland A."/>
            <person name="Larimer J."/>
            <person name="McCowan C."/>
            <person name="Murphy C."/>
            <person name="Pearson M."/>
            <person name="Poon T.W."/>
            <person name="Priest M."/>
            <person name="Roberts A."/>
            <person name="Saif S."/>
            <person name="Shea T."/>
            <person name="Sisk P."/>
            <person name="Sykes S."/>
            <person name="Wortman J."/>
            <person name="Nusbaum C."/>
            <person name="Birren B."/>
        </authorList>
    </citation>
    <scope>NUCLEOTIDE SEQUENCE [LARGE SCALE GENOMIC DNA]</scope>
    <source>
        <strain evidence="3 4">P1976</strain>
    </source>
</reference>
<evidence type="ECO:0000313" key="4">
    <source>
        <dbReference type="Proteomes" id="UP000028582"/>
    </source>
</evidence>
<organism evidence="3 4">
    <name type="scientific">Phytophthora nicotianae P1976</name>
    <dbReference type="NCBI Taxonomy" id="1317066"/>
    <lineage>
        <taxon>Eukaryota</taxon>
        <taxon>Sar</taxon>
        <taxon>Stramenopiles</taxon>
        <taxon>Oomycota</taxon>
        <taxon>Peronosporomycetes</taxon>
        <taxon>Peronosporales</taxon>
        <taxon>Peronosporaceae</taxon>
        <taxon>Phytophthora</taxon>
    </lineage>
</organism>
<feature type="compositionally biased region" description="Polar residues" evidence="2">
    <location>
        <begin position="1"/>
        <end position="11"/>
    </location>
</feature>
<evidence type="ECO:0000313" key="3">
    <source>
        <dbReference type="EMBL" id="ETO60025.1"/>
    </source>
</evidence>
<protein>
    <submittedName>
        <fullName evidence="3">Uncharacterized protein</fullName>
    </submittedName>
</protein>
<accession>A0A080Z064</accession>